<dbReference type="Pfam" id="PF25548">
    <property type="entry name" value="DUF7926"/>
    <property type="match status" value="1"/>
</dbReference>
<dbReference type="Gene3D" id="2.60.40.1280">
    <property type="match status" value="1"/>
</dbReference>
<evidence type="ECO:0000256" key="7">
    <source>
        <dbReference type="SAM" id="Phobius"/>
    </source>
</evidence>
<dbReference type="InterPro" id="IPR046022">
    <property type="entry name" value="DUF5979"/>
</dbReference>
<protein>
    <submittedName>
        <fullName evidence="11">Peptidase</fullName>
    </submittedName>
</protein>
<reference evidence="11 12" key="1">
    <citation type="submission" date="2019-06" db="EMBL/GenBank/DDBJ databases">
        <title>Draft genome sequence of Actinomyces johnsonii CCUG 34287T.</title>
        <authorList>
            <person name="Salva-Serra F."/>
            <person name="Cardew S."/>
            <person name="Moore E."/>
        </authorList>
    </citation>
    <scope>NUCLEOTIDE SEQUENCE [LARGE SCALE GENOMIC DNA]</scope>
    <source>
        <strain evidence="11 12">CCUG 34287</strain>
    </source>
</reference>
<feature type="domain" description="DUF5979" evidence="9">
    <location>
        <begin position="368"/>
        <end position="482"/>
    </location>
</feature>
<keyword evidence="7" id="KW-1133">Transmembrane helix</keyword>
<evidence type="ECO:0000256" key="6">
    <source>
        <dbReference type="SAM" id="MobiDB-lite"/>
    </source>
</evidence>
<feature type="signal peptide" evidence="8">
    <location>
        <begin position="1"/>
        <end position="29"/>
    </location>
</feature>
<evidence type="ECO:0000256" key="5">
    <source>
        <dbReference type="ARBA" id="ARBA00023088"/>
    </source>
</evidence>
<dbReference type="Proteomes" id="UP000319010">
    <property type="component" value="Unassembled WGS sequence"/>
</dbReference>
<evidence type="ECO:0000256" key="3">
    <source>
        <dbReference type="ARBA" id="ARBA00022525"/>
    </source>
</evidence>
<keyword evidence="5" id="KW-0572">Peptidoglycan-anchor</keyword>
<evidence type="ECO:0000313" key="12">
    <source>
        <dbReference type="Proteomes" id="UP000319010"/>
    </source>
</evidence>
<comment type="caution">
    <text evidence="11">The sequence shown here is derived from an EMBL/GenBank/DDBJ whole genome shotgun (WGS) entry which is preliminary data.</text>
</comment>
<gene>
    <name evidence="11" type="ORF">FK256_05950</name>
</gene>
<comment type="subcellular location">
    <subcellularLocation>
        <location evidence="1">Secreted</location>
        <location evidence="1">Cell wall</location>
    </subcellularLocation>
</comment>
<dbReference type="AlphaFoldDB" id="A0A508A5X7"/>
<feature type="compositionally biased region" description="Pro residues" evidence="6">
    <location>
        <begin position="603"/>
        <end position="643"/>
    </location>
</feature>
<proteinExistence type="predicted"/>
<accession>A0A508A5X7</accession>
<feature type="chain" id="PRO_5038962086" evidence="8">
    <location>
        <begin position="30"/>
        <end position="693"/>
    </location>
</feature>
<keyword evidence="7" id="KW-0472">Membrane</keyword>
<dbReference type="GO" id="GO:0007155">
    <property type="term" value="P:cell adhesion"/>
    <property type="evidence" value="ECO:0007669"/>
    <property type="project" value="InterPro"/>
</dbReference>
<evidence type="ECO:0000256" key="1">
    <source>
        <dbReference type="ARBA" id="ARBA00004191"/>
    </source>
</evidence>
<evidence type="ECO:0000313" key="11">
    <source>
        <dbReference type="EMBL" id="TQD43834.1"/>
    </source>
</evidence>
<feature type="region of interest" description="Disordered" evidence="6">
    <location>
        <begin position="595"/>
        <end position="665"/>
    </location>
</feature>
<evidence type="ECO:0000256" key="4">
    <source>
        <dbReference type="ARBA" id="ARBA00022729"/>
    </source>
</evidence>
<dbReference type="SUPFAM" id="SSF49401">
    <property type="entry name" value="Bacterial adhesins"/>
    <property type="match status" value="1"/>
</dbReference>
<name>A0A508A5X7_9ACTO</name>
<keyword evidence="7" id="KW-0812">Transmembrane</keyword>
<organism evidence="11 12">
    <name type="scientific">Actinomyces johnsonii</name>
    <dbReference type="NCBI Taxonomy" id="544581"/>
    <lineage>
        <taxon>Bacteria</taxon>
        <taxon>Bacillati</taxon>
        <taxon>Actinomycetota</taxon>
        <taxon>Actinomycetes</taxon>
        <taxon>Actinomycetales</taxon>
        <taxon>Actinomycetaceae</taxon>
        <taxon>Actinomyces</taxon>
    </lineage>
</organism>
<dbReference type="InterPro" id="IPR008966">
    <property type="entry name" value="Adhesion_dom_sf"/>
</dbReference>
<evidence type="ECO:0000259" key="10">
    <source>
        <dbReference type="Pfam" id="PF25548"/>
    </source>
</evidence>
<evidence type="ECO:0000256" key="8">
    <source>
        <dbReference type="SAM" id="SignalP"/>
    </source>
</evidence>
<feature type="domain" description="DUF5979" evidence="9">
    <location>
        <begin position="498"/>
        <end position="599"/>
    </location>
</feature>
<keyword evidence="4 8" id="KW-0732">Signal</keyword>
<sequence length="693" mass="73123">MHLQHLFVHRKHVATLLAGVLLIALGSFAALVAPRASADQNTGVKVSFSPLILADKDGTEYPGKPAHLEDPVRMKFAWDASTANPQPGESFSIGLPAEYRYREIGRHDDLVLGNGTKVGDCVTTSETLTCTFNAAISAATELKGSGNQMIVAQKVTQDNKTTFNANGTDVEVFHPNNERILPIAWVEKDLGKYANSLKRDSSALTWHIQFSGTTIANHLGVEAGSVNSVTFNDVSGGGQTLNPDLGSWYVRVNPEEYGGGADGYFDVAKADGTAMNTNHGTFVLKPTINADGTTASITLSRTDGTFAKNANYEIVYQSLAEGGKIVPGRVYTNSATLNGGKNTTVSAQMAYKDPISYDVQLTQGFGSFGVKKYVTGARQNDVAADTKVRVNVSYELPNGTTEADYPTWANKPTSNPYTVEVTVGQQQATDTLREFPKGTKVTLTEDTSAAALPEALSWGSKTFSVNGTETQDTATFSVDSSVQAVGLYNDVIQKTGSFSISKKVEGSNKEAFSKETFRIDYTCENDSKGTLDVKGDGTPVDGPLVPVGTKCVVSEKEKQADGGAEREGYTVNTKVDNGTFTIKEGPASATLVTVTNTYSEVPKPTPTPTPTEEPTPTPTPTEEPTPTPTPTEEPTPTPTPTEVPAPGATADTPSGDGGSNLASTGSNAMPVVAAVAALLATGYAILAARRRAA</sequence>
<dbReference type="InterPro" id="IPR057686">
    <property type="entry name" value="DUF7926"/>
</dbReference>
<feature type="transmembrane region" description="Helical" evidence="7">
    <location>
        <begin position="668"/>
        <end position="688"/>
    </location>
</feature>
<evidence type="ECO:0000256" key="2">
    <source>
        <dbReference type="ARBA" id="ARBA00022512"/>
    </source>
</evidence>
<keyword evidence="2" id="KW-0134">Cell wall</keyword>
<evidence type="ECO:0000259" key="9">
    <source>
        <dbReference type="Pfam" id="PF19407"/>
    </source>
</evidence>
<feature type="domain" description="DUF7926" evidence="10">
    <location>
        <begin position="188"/>
        <end position="364"/>
    </location>
</feature>
<dbReference type="EMBL" id="VICB01000005">
    <property type="protein sequence ID" value="TQD43834.1"/>
    <property type="molecule type" value="Genomic_DNA"/>
</dbReference>
<dbReference type="Pfam" id="PF19407">
    <property type="entry name" value="DUF5979"/>
    <property type="match status" value="2"/>
</dbReference>
<dbReference type="InterPro" id="IPR011252">
    <property type="entry name" value="Fibrogen-bd_dom1"/>
</dbReference>
<keyword evidence="3" id="KW-0964">Secreted</keyword>